<reference evidence="2 3" key="1">
    <citation type="submission" date="2020-08" db="EMBL/GenBank/DDBJ databases">
        <title>Genomic Encyclopedia of Type Strains, Phase IV (KMG-IV): sequencing the most valuable type-strain genomes for metagenomic binning, comparative biology and taxonomic classification.</title>
        <authorList>
            <person name="Goeker M."/>
        </authorList>
    </citation>
    <scope>NUCLEOTIDE SEQUENCE [LARGE SCALE GENOMIC DNA]</scope>
    <source>
        <strain evidence="2 3">DSM 103737</strain>
    </source>
</reference>
<evidence type="ECO:0000256" key="1">
    <source>
        <dbReference type="SAM" id="Phobius"/>
    </source>
</evidence>
<dbReference type="AlphaFoldDB" id="A0A840BQE8"/>
<evidence type="ECO:0000313" key="2">
    <source>
        <dbReference type="EMBL" id="MBB4015691.1"/>
    </source>
</evidence>
<accession>A0A840BQE8</accession>
<proteinExistence type="predicted"/>
<comment type="caution">
    <text evidence="2">The sequence shown here is derived from an EMBL/GenBank/DDBJ whole genome shotgun (WGS) entry which is preliminary data.</text>
</comment>
<keyword evidence="1" id="KW-0472">Membrane</keyword>
<keyword evidence="1" id="KW-1133">Transmembrane helix</keyword>
<organism evidence="2 3">
    <name type="scientific">Chelatococcus caeni</name>
    <dbReference type="NCBI Taxonomy" id="1348468"/>
    <lineage>
        <taxon>Bacteria</taxon>
        <taxon>Pseudomonadati</taxon>
        <taxon>Pseudomonadota</taxon>
        <taxon>Alphaproteobacteria</taxon>
        <taxon>Hyphomicrobiales</taxon>
        <taxon>Chelatococcaceae</taxon>
        <taxon>Chelatococcus</taxon>
    </lineage>
</organism>
<feature type="transmembrane region" description="Helical" evidence="1">
    <location>
        <begin position="21"/>
        <end position="41"/>
    </location>
</feature>
<name>A0A840BQE8_9HYPH</name>
<keyword evidence="3" id="KW-1185">Reference proteome</keyword>
<protein>
    <submittedName>
        <fullName evidence="2">Uncharacterized protein</fullName>
    </submittedName>
</protein>
<gene>
    <name evidence="2" type="ORF">GGR16_000697</name>
</gene>
<dbReference type="RefSeq" id="WP_156332765.1">
    <property type="nucleotide sequence ID" value="NZ_JACIEN010000001.1"/>
</dbReference>
<evidence type="ECO:0000313" key="3">
    <source>
        <dbReference type="Proteomes" id="UP000577362"/>
    </source>
</evidence>
<keyword evidence="1" id="KW-0812">Transmembrane</keyword>
<dbReference type="Proteomes" id="UP000577362">
    <property type="component" value="Unassembled WGS sequence"/>
</dbReference>
<sequence length="46" mass="5086">MANWPEQEPPDDVREMRPSGCLIILAVMLLAALIALAINWLRSGLP</sequence>
<dbReference type="EMBL" id="JACIEN010000001">
    <property type="protein sequence ID" value="MBB4015691.1"/>
    <property type="molecule type" value="Genomic_DNA"/>
</dbReference>